<gene>
    <name evidence="3" type="ORF">Q6237_12175</name>
</gene>
<accession>A0ABU0VJX9</accession>
<evidence type="ECO:0000259" key="1">
    <source>
        <dbReference type="Pfam" id="PF07022"/>
    </source>
</evidence>
<sequence length="198" mass="22138">MSTNKYTERVRINPGQGGKAAIERLIEAYGFSTRQALCDHIGVSKSTLANRYLRDTFPSDWIIECALETGASLLWLTTGNGPMYDDRTSDMTSLNKFRLMDGKLVPASYLMFDKAYLPSDLVNPYIITLGSKTYLVDGKVNEINDGMWVIEIDGKISVREIIRIPGNKLQVISGSNHFECLLDDIKIIATVVTETETF</sequence>
<keyword evidence="4" id="KW-1185">Reference proteome</keyword>
<dbReference type="Gene3D" id="1.10.260.40">
    <property type="entry name" value="lambda repressor-like DNA-binding domains"/>
    <property type="match status" value="1"/>
</dbReference>
<evidence type="ECO:0000313" key="3">
    <source>
        <dbReference type="EMBL" id="MDQ1861742.1"/>
    </source>
</evidence>
<reference evidence="3" key="1">
    <citation type="submission" date="2023-07" db="EMBL/GenBank/DDBJ databases">
        <title>In vitro acaricidal activity of Serratia ureilytica strains isolated from Mimosa pudica nodules againts the dust mite Tyrophagus putrescentiae.</title>
        <authorList>
            <person name="Wong-Villareal A."/>
            <person name="Cerqueda-Garcia D."/>
        </authorList>
    </citation>
    <scope>NUCLEOTIDE SEQUENCE</scope>
    <source>
        <strain evidence="3">UTS2</strain>
    </source>
</reference>
<comment type="caution">
    <text evidence="3">The sequence shown here is derived from an EMBL/GenBank/DDBJ whole genome shotgun (WGS) entry which is preliminary data.</text>
</comment>
<feature type="domain" description="Bacteriophage CI repressor N-terminal" evidence="1">
    <location>
        <begin position="20"/>
        <end position="84"/>
    </location>
</feature>
<dbReference type="Pfam" id="PF16452">
    <property type="entry name" value="Phage_CI_C"/>
    <property type="match status" value="1"/>
</dbReference>
<dbReference type="Pfam" id="PF07022">
    <property type="entry name" value="Phage_CI_repr"/>
    <property type="match status" value="1"/>
</dbReference>
<name>A0ABU0VJX9_9GAMM</name>
<evidence type="ECO:0000259" key="2">
    <source>
        <dbReference type="Pfam" id="PF16452"/>
    </source>
</evidence>
<protein>
    <submittedName>
        <fullName evidence="3">Phage repressor protein CI</fullName>
    </submittedName>
</protein>
<evidence type="ECO:0000313" key="4">
    <source>
        <dbReference type="Proteomes" id="UP001177872"/>
    </source>
</evidence>
<dbReference type="EMBL" id="JAVCZN010000004">
    <property type="protein sequence ID" value="MDQ1861742.1"/>
    <property type="molecule type" value="Genomic_DNA"/>
</dbReference>
<dbReference type="InterPro" id="IPR010744">
    <property type="entry name" value="Phage_CI_N"/>
</dbReference>
<dbReference type="Gene3D" id="2.10.109.10">
    <property type="entry name" value="Umud Fragment, subunit A"/>
    <property type="match status" value="1"/>
</dbReference>
<dbReference type="InterPro" id="IPR032499">
    <property type="entry name" value="Phage_CI_C"/>
</dbReference>
<dbReference type="InterPro" id="IPR010982">
    <property type="entry name" value="Lambda_DNA-bd_dom_sf"/>
</dbReference>
<proteinExistence type="predicted"/>
<organism evidence="3 4">
    <name type="scientific">Serratia ureilytica</name>
    <dbReference type="NCBI Taxonomy" id="300181"/>
    <lineage>
        <taxon>Bacteria</taxon>
        <taxon>Pseudomonadati</taxon>
        <taxon>Pseudomonadota</taxon>
        <taxon>Gammaproteobacteria</taxon>
        <taxon>Enterobacterales</taxon>
        <taxon>Yersiniaceae</taxon>
        <taxon>Serratia</taxon>
    </lineage>
</organism>
<feature type="domain" description="Bacteriophage CI repressor C-terminal" evidence="2">
    <location>
        <begin position="95"/>
        <end position="192"/>
    </location>
</feature>
<dbReference type="RefSeq" id="WP_262942340.1">
    <property type="nucleotide sequence ID" value="NZ_JAIQCT010000003.1"/>
</dbReference>
<dbReference type="Proteomes" id="UP001177872">
    <property type="component" value="Unassembled WGS sequence"/>
</dbReference>